<keyword evidence="1" id="KW-0175">Coiled coil</keyword>
<proteinExistence type="predicted"/>
<name>A0A2T9WTU4_NANST</name>
<evidence type="ECO:0000313" key="3">
    <source>
        <dbReference type="Proteomes" id="UP000245908"/>
    </source>
</evidence>
<dbReference type="InterPro" id="IPR035093">
    <property type="entry name" value="RelE/ParE_toxin_dom_sf"/>
</dbReference>
<dbReference type="AlphaFoldDB" id="A0A2T9WTU4"/>
<dbReference type="Proteomes" id="UP000245908">
    <property type="component" value="Unassembled WGS sequence"/>
</dbReference>
<organism evidence="2 3">
    <name type="scientific">Nanobsidianus stetteri</name>
    <dbReference type="NCBI Taxonomy" id="1294122"/>
    <lineage>
        <taxon>Archaea</taxon>
        <taxon>Nanobdellota</taxon>
        <taxon>Candidatus Nanoarchaeia</taxon>
        <taxon>Nanoarchaeales</taxon>
        <taxon>Nanopusillaceae</taxon>
        <taxon>Candidatus Nanobsidianus</taxon>
    </lineage>
</organism>
<dbReference type="EMBL" id="QEFH01000009">
    <property type="protein sequence ID" value="PVU71236.1"/>
    <property type="molecule type" value="Genomic_DNA"/>
</dbReference>
<sequence length="177" mass="21068">MIIFSIFYITNTIVVWGIGSQNKDYNKIKKYAEKFMDKNNNNKKLMTELLGNYRILILFGNTLVDYETVKNDIKFLNYLKENFNNQDKTILNRLDSLKELEGKKEKLKDQEIDLFSDRVNKSIRIIFSIVNNTNIIIVWGIGYHEEAYRDILRRAESFIKNHKELILNFLGIKTIYR</sequence>
<evidence type="ECO:0000313" key="2">
    <source>
        <dbReference type="EMBL" id="PVU71236.1"/>
    </source>
</evidence>
<gene>
    <name evidence="2" type="ORF">DDW05_01515</name>
</gene>
<dbReference type="SUPFAM" id="SSF143011">
    <property type="entry name" value="RelE-like"/>
    <property type="match status" value="1"/>
</dbReference>
<comment type="caution">
    <text evidence="2">The sequence shown here is derived from an EMBL/GenBank/DDBJ whole genome shotgun (WGS) entry which is preliminary data.</text>
</comment>
<feature type="coiled-coil region" evidence="1">
    <location>
        <begin position="90"/>
        <end position="117"/>
    </location>
</feature>
<dbReference type="Gene3D" id="3.30.2310.20">
    <property type="entry name" value="RelE-like"/>
    <property type="match status" value="1"/>
</dbReference>
<accession>A0A2T9WTU4</accession>
<protein>
    <submittedName>
        <fullName evidence="2">Uncharacterized protein</fullName>
    </submittedName>
</protein>
<reference evidence="2 3" key="1">
    <citation type="journal article" date="2015" name="Appl. Environ. Microbiol.">
        <title>Nanoarchaeota, Their Sulfolobales Host, and Nanoarchaeota Virus Distribution across Yellowstone National Park Hot Springs.</title>
        <authorList>
            <person name="Munson-McGee J.H."/>
            <person name="Field E.K."/>
            <person name="Bateson M."/>
            <person name="Rooney C."/>
            <person name="Stepanauskas R."/>
            <person name="Young M.J."/>
        </authorList>
    </citation>
    <scope>NUCLEOTIDE SEQUENCE [LARGE SCALE GENOMIC DNA]</scope>
    <source>
        <strain evidence="2">SCGC AB-777_O03</strain>
    </source>
</reference>
<evidence type="ECO:0000256" key="1">
    <source>
        <dbReference type="SAM" id="Coils"/>
    </source>
</evidence>